<protein>
    <submittedName>
        <fullName evidence="5">Anti-sigma regulatory factor (Ser/Thr protein kinase)</fullName>
    </submittedName>
</protein>
<feature type="domain" description="MEDS" evidence="3">
    <location>
        <begin position="14"/>
        <end position="157"/>
    </location>
</feature>
<dbReference type="InterPro" id="IPR036890">
    <property type="entry name" value="HATPase_C_sf"/>
</dbReference>
<dbReference type="EMBL" id="FOOI01000004">
    <property type="protein sequence ID" value="SFG11865.1"/>
    <property type="molecule type" value="Genomic_DNA"/>
</dbReference>
<evidence type="ECO:0000313" key="6">
    <source>
        <dbReference type="Proteomes" id="UP000199052"/>
    </source>
</evidence>
<dbReference type="NCBIfam" id="NF041045">
    <property type="entry name" value="RsbA_anti_sig"/>
    <property type="match status" value="1"/>
</dbReference>
<dbReference type="Proteomes" id="UP000533017">
    <property type="component" value="Unassembled WGS sequence"/>
</dbReference>
<organism evidence="5 6">
    <name type="scientific">Actinopolymorpha cephalotaxi</name>
    <dbReference type="NCBI Taxonomy" id="504797"/>
    <lineage>
        <taxon>Bacteria</taxon>
        <taxon>Bacillati</taxon>
        <taxon>Actinomycetota</taxon>
        <taxon>Actinomycetes</taxon>
        <taxon>Propionibacteriales</taxon>
        <taxon>Actinopolymorphaceae</taxon>
        <taxon>Actinopolymorpha</taxon>
    </lineage>
</organism>
<evidence type="ECO:0000313" key="5">
    <source>
        <dbReference type="EMBL" id="SFG11865.1"/>
    </source>
</evidence>
<dbReference type="CDD" id="cd16936">
    <property type="entry name" value="HATPase_RsbW-like"/>
    <property type="match status" value="1"/>
</dbReference>
<dbReference type="InterPro" id="IPR003594">
    <property type="entry name" value="HATPase_dom"/>
</dbReference>
<dbReference type="GO" id="GO:0004674">
    <property type="term" value="F:protein serine/threonine kinase activity"/>
    <property type="evidence" value="ECO:0007669"/>
    <property type="project" value="UniProtKB-KW"/>
</dbReference>
<name>A0A1I2P6T4_9ACTN</name>
<dbReference type="Proteomes" id="UP000199052">
    <property type="component" value="Unassembled WGS sequence"/>
</dbReference>
<reference evidence="5 6" key="1">
    <citation type="submission" date="2016-10" db="EMBL/GenBank/DDBJ databases">
        <authorList>
            <person name="de Groot N.N."/>
        </authorList>
    </citation>
    <scope>NUCLEOTIDE SEQUENCE [LARGE SCALE GENOMIC DNA]</scope>
    <source>
        <strain evidence="5 6">CPCC 202808</strain>
    </source>
</reference>
<reference evidence="4 7" key="2">
    <citation type="submission" date="2020-07" db="EMBL/GenBank/DDBJ databases">
        <title>Sequencing the genomes of 1000 actinobacteria strains.</title>
        <authorList>
            <person name="Klenk H.-P."/>
        </authorList>
    </citation>
    <scope>NUCLEOTIDE SEQUENCE [LARGE SCALE GENOMIC DNA]</scope>
    <source>
        <strain evidence="4 7">DSM 45117</strain>
    </source>
</reference>
<dbReference type="InterPro" id="IPR047718">
    <property type="entry name" value="RsbA-like_anti_sig"/>
</dbReference>
<feature type="domain" description="Histidine kinase/HSP90-like ATPase" evidence="2">
    <location>
        <begin position="202"/>
        <end position="293"/>
    </location>
</feature>
<evidence type="ECO:0000259" key="3">
    <source>
        <dbReference type="Pfam" id="PF14417"/>
    </source>
</evidence>
<keyword evidence="7" id="KW-1185">Reference proteome</keyword>
<accession>A0A1I2P6T4</accession>
<sequence>MSTWTPGTYAGNVHEVGFYQSDEEFQAMIVPFVDEGVANGEPVVIGYDEPKSALLRLWLDDPSKVNFITDTSLYATPARAIATYRGLFKRHVAAGAPQVRIAGQVPHPGNGGSFAGWDRYEFAVNSVWDEFPVRSLCLYDATTVPDPVRQVVERMHPCTVTAAGAHQTNGRYDCDARNARVPVSPDPLEACPPNVELVDPSTAEARHALERLGRGLVDDRKLDDLLFGISEAVTNARLHGVPPATVRIWATAERLVADVSDRGRGPTDPLAGLVPMANANLGTGLGLWIAHMLDIGALLVPTEDGFSFRLCAGRDRTPRGQEGT</sequence>
<evidence type="ECO:0000313" key="7">
    <source>
        <dbReference type="Proteomes" id="UP000533017"/>
    </source>
</evidence>
<gene>
    <name evidence="4" type="ORF">FHR37_002579</name>
    <name evidence="5" type="ORF">SAMN05421678_10420</name>
</gene>
<evidence type="ECO:0000259" key="2">
    <source>
        <dbReference type="Pfam" id="PF13581"/>
    </source>
</evidence>
<dbReference type="STRING" id="504797.SAMN05421678_10420"/>
<proteinExistence type="predicted"/>
<dbReference type="Pfam" id="PF13581">
    <property type="entry name" value="HATPase_c_2"/>
    <property type="match status" value="1"/>
</dbReference>
<keyword evidence="5" id="KW-0418">Kinase</keyword>
<dbReference type="PANTHER" id="PTHR35526:SF3">
    <property type="entry name" value="ANTI-SIGMA-F FACTOR RSBW"/>
    <property type="match status" value="1"/>
</dbReference>
<dbReference type="RefSeq" id="WP_092882516.1">
    <property type="nucleotide sequence ID" value="NZ_FOOI01000004.1"/>
</dbReference>
<dbReference type="PANTHER" id="PTHR35526">
    <property type="entry name" value="ANTI-SIGMA-F FACTOR RSBW-RELATED"/>
    <property type="match status" value="1"/>
</dbReference>
<dbReference type="Pfam" id="PF14417">
    <property type="entry name" value="MEDS"/>
    <property type="match status" value="1"/>
</dbReference>
<evidence type="ECO:0000256" key="1">
    <source>
        <dbReference type="ARBA" id="ARBA00022527"/>
    </source>
</evidence>
<keyword evidence="1" id="KW-0723">Serine/threonine-protein kinase</keyword>
<keyword evidence="5" id="KW-0808">Transferase</keyword>
<dbReference type="InterPro" id="IPR025847">
    <property type="entry name" value="MEDS_domain"/>
</dbReference>
<dbReference type="InterPro" id="IPR050267">
    <property type="entry name" value="Anti-sigma-factor_SerPK"/>
</dbReference>
<dbReference type="SUPFAM" id="SSF55874">
    <property type="entry name" value="ATPase domain of HSP90 chaperone/DNA topoisomerase II/histidine kinase"/>
    <property type="match status" value="1"/>
</dbReference>
<dbReference type="Gene3D" id="3.30.565.10">
    <property type="entry name" value="Histidine kinase-like ATPase, C-terminal domain"/>
    <property type="match status" value="1"/>
</dbReference>
<dbReference type="AlphaFoldDB" id="A0A1I2P6T4"/>
<dbReference type="EMBL" id="JACBZA010000001">
    <property type="protein sequence ID" value="NYH83728.1"/>
    <property type="molecule type" value="Genomic_DNA"/>
</dbReference>
<evidence type="ECO:0000313" key="4">
    <source>
        <dbReference type="EMBL" id="NYH83728.1"/>
    </source>
</evidence>
<dbReference type="OrthoDB" id="4088450at2"/>